<organism evidence="1 2">
    <name type="scientific">Prosthecomicrobium pneumaticum</name>
    <dbReference type="NCBI Taxonomy" id="81895"/>
    <lineage>
        <taxon>Bacteria</taxon>
        <taxon>Pseudomonadati</taxon>
        <taxon>Pseudomonadota</taxon>
        <taxon>Alphaproteobacteria</taxon>
        <taxon>Hyphomicrobiales</taxon>
        <taxon>Kaistiaceae</taxon>
        <taxon>Prosthecomicrobium</taxon>
    </lineage>
</organism>
<protein>
    <submittedName>
        <fullName evidence="1">Uncharacterized protein</fullName>
    </submittedName>
</protein>
<name>A0A7W9L2F3_9HYPH</name>
<evidence type="ECO:0000313" key="1">
    <source>
        <dbReference type="EMBL" id="MBB5753441.1"/>
    </source>
</evidence>
<sequence>MPVESGGLAAVGENVLTKPRPQGVVMEETK</sequence>
<proteinExistence type="predicted"/>
<evidence type="ECO:0000313" key="2">
    <source>
        <dbReference type="Proteomes" id="UP000523821"/>
    </source>
</evidence>
<accession>A0A7W9L2F3</accession>
<dbReference type="Proteomes" id="UP000523821">
    <property type="component" value="Unassembled WGS sequence"/>
</dbReference>
<keyword evidence="2" id="KW-1185">Reference proteome</keyword>
<gene>
    <name evidence="1" type="ORF">GGQ63_002511</name>
</gene>
<comment type="caution">
    <text evidence="1">The sequence shown here is derived from an EMBL/GenBank/DDBJ whole genome shotgun (WGS) entry which is preliminary data.</text>
</comment>
<dbReference type="AlphaFoldDB" id="A0A7W9L2F3"/>
<reference evidence="1 2" key="1">
    <citation type="submission" date="2020-08" db="EMBL/GenBank/DDBJ databases">
        <title>Genomic Encyclopedia of Type Strains, Phase IV (KMG-IV): sequencing the most valuable type-strain genomes for metagenomic binning, comparative biology and taxonomic classification.</title>
        <authorList>
            <person name="Goeker M."/>
        </authorList>
    </citation>
    <scope>NUCLEOTIDE SEQUENCE [LARGE SCALE GENOMIC DNA]</scope>
    <source>
        <strain evidence="1 2">DSM 16268</strain>
    </source>
</reference>
<dbReference type="EMBL" id="JACHOO010000005">
    <property type="protein sequence ID" value="MBB5753441.1"/>
    <property type="molecule type" value="Genomic_DNA"/>
</dbReference>